<feature type="transmembrane region" description="Helical" evidence="1">
    <location>
        <begin position="116"/>
        <end position="136"/>
    </location>
</feature>
<comment type="caution">
    <text evidence="2">The sequence shown here is derived from an EMBL/GenBank/DDBJ whole genome shotgun (WGS) entry which is preliminary data.</text>
</comment>
<organism evidence="2 3">
    <name type="scientific">Actinobacteria bacterium BACL15 MAG-120619-bin91</name>
    <dbReference type="NCBI Taxonomy" id="1655562"/>
    <lineage>
        <taxon>Bacteria</taxon>
        <taxon>Bacillati</taxon>
        <taxon>Actinomycetota</taxon>
        <taxon>Actinomycetes</taxon>
        <taxon>Actinomycetes incertae sedis</taxon>
        <taxon>ac1 cluster</taxon>
    </lineage>
</organism>
<keyword evidence="1" id="KW-1133">Transmembrane helix</keyword>
<gene>
    <name evidence="2" type="ORF">ABR54_06295</name>
</gene>
<evidence type="ECO:0000313" key="3">
    <source>
        <dbReference type="Proteomes" id="UP000053274"/>
    </source>
</evidence>
<keyword evidence="1" id="KW-0812">Transmembrane</keyword>
<protein>
    <recommendedName>
        <fullName evidence="4">Polyketide cyclase</fullName>
    </recommendedName>
</protein>
<dbReference type="AlphaFoldDB" id="A0A0R2PDM1"/>
<keyword evidence="1" id="KW-0472">Membrane</keyword>
<evidence type="ECO:0000256" key="1">
    <source>
        <dbReference type="SAM" id="Phobius"/>
    </source>
</evidence>
<dbReference type="Proteomes" id="UP000053274">
    <property type="component" value="Unassembled WGS sequence"/>
</dbReference>
<dbReference type="CDD" id="cd07812">
    <property type="entry name" value="SRPBCC"/>
    <property type="match status" value="1"/>
</dbReference>
<dbReference type="InterPro" id="IPR023393">
    <property type="entry name" value="START-like_dom_sf"/>
</dbReference>
<reference evidence="2 3" key="1">
    <citation type="submission" date="2015-10" db="EMBL/GenBank/DDBJ databases">
        <title>Metagenome-Assembled Genomes uncover a global brackish microbiome.</title>
        <authorList>
            <person name="Hugerth L.W."/>
            <person name="Larsson J."/>
            <person name="Alneberg J."/>
            <person name="Lindh M.V."/>
            <person name="Legrand C."/>
            <person name="Pinhassi J."/>
            <person name="Andersson A.F."/>
        </authorList>
    </citation>
    <scope>NUCLEOTIDE SEQUENCE [LARGE SCALE GENOMIC DNA]</scope>
    <source>
        <strain evidence="2">BACL15 MAG-120619-bin91</strain>
    </source>
</reference>
<name>A0A0R2PDM1_9ACTN</name>
<dbReference type="Gene3D" id="3.30.530.20">
    <property type="match status" value="1"/>
</dbReference>
<evidence type="ECO:0008006" key="4">
    <source>
        <dbReference type="Google" id="ProtNLM"/>
    </source>
</evidence>
<dbReference type="InterPro" id="IPR019587">
    <property type="entry name" value="Polyketide_cyclase/dehydratase"/>
</dbReference>
<dbReference type="SUPFAM" id="SSF55961">
    <property type="entry name" value="Bet v1-like"/>
    <property type="match status" value="1"/>
</dbReference>
<dbReference type="EMBL" id="LIAM01000034">
    <property type="protein sequence ID" value="KRO36031.1"/>
    <property type="molecule type" value="Genomic_DNA"/>
</dbReference>
<proteinExistence type="predicted"/>
<accession>A0A0R2PDM1</accession>
<sequence>MRSNHIAMSLVINVPIEKVWAALADWESQGEWMLQTTVEVTSEIREGVGTSIAAFTGIGKFGIIDHMSVTSWNPPHVCDVIHTGKIIRGTGRFKLTSLSAQSTRFDWSEEILAPRAIFLLIAPGLYAGVRISLSALRRQLHQRK</sequence>
<evidence type="ECO:0000313" key="2">
    <source>
        <dbReference type="EMBL" id="KRO36031.1"/>
    </source>
</evidence>
<dbReference type="Pfam" id="PF10604">
    <property type="entry name" value="Polyketide_cyc2"/>
    <property type="match status" value="1"/>
</dbReference>